<keyword evidence="1" id="KW-0732">Signal</keyword>
<gene>
    <name evidence="2" type="ORF">GSTENG00020201001</name>
</gene>
<feature type="chain" id="PRO_5004243619" evidence="1">
    <location>
        <begin position="20"/>
        <end position="174"/>
    </location>
</feature>
<name>Q4SD46_TETNG</name>
<proteinExistence type="predicted"/>
<feature type="signal peptide" evidence="1">
    <location>
        <begin position="1"/>
        <end position="19"/>
    </location>
</feature>
<dbReference type="KEGG" id="tng:GSTEN00020201G001"/>
<reference evidence="2" key="1">
    <citation type="journal article" date="2004" name="Nature">
        <title>Genome duplication in the teleost fish Tetraodon nigroviridis reveals the early vertebrate proto-karyotype.</title>
        <authorList>
            <person name="Jaillon O."/>
            <person name="Aury J.-M."/>
            <person name="Brunet F."/>
            <person name="Petit J.-L."/>
            <person name="Stange-Thomann N."/>
            <person name="Mauceli E."/>
            <person name="Bouneau L."/>
            <person name="Fischer C."/>
            <person name="Ozouf-Costaz C."/>
            <person name="Bernot A."/>
            <person name="Nicaud S."/>
            <person name="Jaffe D."/>
            <person name="Fisher S."/>
            <person name="Lutfalla G."/>
            <person name="Dossat C."/>
            <person name="Segurens B."/>
            <person name="Dasilva C."/>
            <person name="Salanoubat M."/>
            <person name="Levy M."/>
            <person name="Boudet N."/>
            <person name="Castellano S."/>
            <person name="Anthouard V."/>
            <person name="Jubin C."/>
            <person name="Castelli V."/>
            <person name="Katinka M."/>
            <person name="Vacherie B."/>
            <person name="Biemont C."/>
            <person name="Skalli Z."/>
            <person name="Cattolico L."/>
            <person name="Poulain J."/>
            <person name="De Berardinis V."/>
            <person name="Cruaud C."/>
            <person name="Duprat S."/>
            <person name="Brottier P."/>
            <person name="Coutanceau J.-P."/>
            <person name="Gouzy J."/>
            <person name="Parra G."/>
            <person name="Lardier G."/>
            <person name="Chapple C."/>
            <person name="McKernan K.J."/>
            <person name="McEwan P."/>
            <person name="Bosak S."/>
            <person name="Kellis M."/>
            <person name="Volff J.-N."/>
            <person name="Guigo R."/>
            <person name="Zody M.C."/>
            <person name="Mesirov J."/>
            <person name="Lindblad-Toh K."/>
            <person name="Birren B."/>
            <person name="Nusbaum C."/>
            <person name="Kahn D."/>
            <person name="Robinson-Rechavi M."/>
            <person name="Laudet V."/>
            <person name="Schachter V."/>
            <person name="Quetier F."/>
            <person name="Saurin W."/>
            <person name="Scarpelli C."/>
            <person name="Wincker P."/>
            <person name="Lander E.S."/>
            <person name="Weissenbach J."/>
            <person name="Roest Crollius H."/>
        </authorList>
    </citation>
    <scope>NUCLEOTIDE SEQUENCE [LARGE SCALE GENOMIC DNA]</scope>
</reference>
<comment type="caution">
    <text evidence="2">The sequence shown here is derived from an EMBL/GenBank/DDBJ whole genome shotgun (WGS) entry which is preliminary data.</text>
</comment>
<evidence type="ECO:0000256" key="1">
    <source>
        <dbReference type="SAM" id="SignalP"/>
    </source>
</evidence>
<reference evidence="2" key="2">
    <citation type="submission" date="2004-02" db="EMBL/GenBank/DDBJ databases">
        <authorList>
            <consortium name="Genoscope"/>
            <consortium name="Whitehead Institute Centre for Genome Research"/>
        </authorList>
    </citation>
    <scope>NUCLEOTIDE SEQUENCE</scope>
</reference>
<dbReference type="OrthoDB" id="8925462at2759"/>
<dbReference type="EMBL" id="CAAE01014643">
    <property type="protein sequence ID" value="CAG01436.1"/>
    <property type="molecule type" value="Genomic_DNA"/>
</dbReference>
<organism evidence="2">
    <name type="scientific">Tetraodon nigroviridis</name>
    <name type="common">Spotted green pufferfish</name>
    <name type="synonym">Chelonodon nigroviridis</name>
    <dbReference type="NCBI Taxonomy" id="99883"/>
    <lineage>
        <taxon>Eukaryota</taxon>
        <taxon>Metazoa</taxon>
        <taxon>Chordata</taxon>
        <taxon>Craniata</taxon>
        <taxon>Vertebrata</taxon>
        <taxon>Euteleostomi</taxon>
        <taxon>Actinopterygii</taxon>
        <taxon>Neopterygii</taxon>
        <taxon>Teleostei</taxon>
        <taxon>Neoteleostei</taxon>
        <taxon>Acanthomorphata</taxon>
        <taxon>Eupercaria</taxon>
        <taxon>Tetraodontiformes</taxon>
        <taxon>Tetradontoidea</taxon>
        <taxon>Tetraodontidae</taxon>
        <taxon>Tetraodon</taxon>
    </lineage>
</organism>
<evidence type="ECO:0000313" key="2">
    <source>
        <dbReference type="EMBL" id="CAG01436.1"/>
    </source>
</evidence>
<protein>
    <submittedName>
        <fullName evidence="2">(spotted green pufferfish) hypothetical protein</fullName>
    </submittedName>
</protein>
<dbReference type="AlphaFoldDB" id="Q4SD46"/>
<accession>Q4SD46</accession>
<sequence length="174" mass="19717">MTPPGFFLLVWLLRTVISAFPEEPGPLNFIPTEVVRRHPVFLGRPHRTWLRQEPLHIQRILQVNRTLYIGASLVFYAQPAALETLCWQPATDSTSVFILSRDDLFRVELDNVAGDEMFYSKVSTNLDGHDSIYGFAVEVLFRNGRLKMEKNMLLGVIYRNAHGSPTRTISGSAG</sequence>